<reference evidence="1 2" key="2">
    <citation type="journal article" date="2009" name="PLoS ONE">
        <title>An integrated genetic and cytogenetic map of the cucumber genome.</title>
        <authorList>
            <person name="Ren Y."/>
            <person name="Zhang Z."/>
            <person name="Liu J."/>
            <person name="Staub J.E."/>
            <person name="Han Y."/>
            <person name="Cheng Z."/>
            <person name="Li X."/>
            <person name="Lu J."/>
            <person name="Miao H."/>
            <person name="Kang H."/>
            <person name="Xie B."/>
            <person name="Gu X."/>
            <person name="Wang X."/>
            <person name="Du Y."/>
            <person name="Jin W."/>
            <person name="Huang S."/>
        </authorList>
    </citation>
    <scope>NUCLEOTIDE SEQUENCE [LARGE SCALE GENOMIC DNA]</scope>
    <source>
        <strain evidence="2">cv. 9930</strain>
    </source>
</reference>
<dbReference type="Gramene" id="KGN66540">
    <property type="protein sequence ID" value="KGN66540"/>
    <property type="gene ID" value="Csa_1G627490"/>
</dbReference>
<gene>
    <name evidence="1" type="ORF">Csa_1G627490</name>
</gene>
<dbReference type="EMBL" id="CM002922">
    <property type="protein sequence ID" value="KGN66540.1"/>
    <property type="molecule type" value="Genomic_DNA"/>
</dbReference>
<keyword evidence="2" id="KW-1185">Reference proteome</keyword>
<reference evidence="1 2" key="1">
    <citation type="journal article" date="2009" name="Nat. Genet.">
        <title>The genome of the cucumber, Cucumis sativus L.</title>
        <authorList>
            <person name="Huang S."/>
            <person name="Li R."/>
            <person name="Zhang Z."/>
            <person name="Li L."/>
            <person name="Gu X."/>
            <person name="Fan W."/>
            <person name="Lucas W.J."/>
            <person name="Wang X."/>
            <person name="Xie B."/>
            <person name="Ni P."/>
            <person name="Ren Y."/>
            <person name="Zhu H."/>
            <person name="Li J."/>
            <person name="Lin K."/>
            <person name="Jin W."/>
            <person name="Fei Z."/>
            <person name="Li G."/>
            <person name="Staub J."/>
            <person name="Kilian A."/>
            <person name="van der Vossen E.A."/>
            <person name="Wu Y."/>
            <person name="Guo J."/>
            <person name="He J."/>
            <person name="Jia Z."/>
            <person name="Ren Y."/>
            <person name="Tian G."/>
            <person name="Lu Y."/>
            <person name="Ruan J."/>
            <person name="Qian W."/>
            <person name="Wang M."/>
            <person name="Huang Q."/>
            <person name="Li B."/>
            <person name="Xuan Z."/>
            <person name="Cao J."/>
            <person name="Asan"/>
            <person name="Wu Z."/>
            <person name="Zhang J."/>
            <person name="Cai Q."/>
            <person name="Bai Y."/>
            <person name="Zhao B."/>
            <person name="Han Y."/>
            <person name="Li Y."/>
            <person name="Li X."/>
            <person name="Wang S."/>
            <person name="Shi Q."/>
            <person name="Liu S."/>
            <person name="Cho W.K."/>
            <person name="Kim J.Y."/>
            <person name="Xu Y."/>
            <person name="Heller-Uszynska K."/>
            <person name="Miao H."/>
            <person name="Cheng Z."/>
            <person name="Zhang S."/>
            <person name="Wu J."/>
            <person name="Yang Y."/>
            <person name="Kang H."/>
            <person name="Li M."/>
            <person name="Liang H."/>
            <person name="Ren X."/>
            <person name="Shi Z."/>
            <person name="Wen M."/>
            <person name="Jian M."/>
            <person name="Yang H."/>
            <person name="Zhang G."/>
            <person name="Yang Z."/>
            <person name="Chen R."/>
            <person name="Liu S."/>
            <person name="Li J."/>
            <person name="Ma L."/>
            <person name="Liu H."/>
            <person name="Zhou Y."/>
            <person name="Zhao J."/>
            <person name="Fang X."/>
            <person name="Li G."/>
            <person name="Fang L."/>
            <person name="Li Y."/>
            <person name="Liu D."/>
            <person name="Zheng H."/>
            <person name="Zhang Y."/>
            <person name="Qin N."/>
            <person name="Li Z."/>
            <person name="Yang G."/>
            <person name="Yang S."/>
            <person name="Bolund L."/>
            <person name="Kristiansen K."/>
            <person name="Zheng H."/>
            <person name="Li S."/>
            <person name="Zhang X."/>
            <person name="Yang H."/>
            <person name="Wang J."/>
            <person name="Sun R."/>
            <person name="Zhang B."/>
            <person name="Jiang S."/>
            <person name="Wang J."/>
            <person name="Du Y."/>
            <person name="Li S."/>
        </authorList>
    </citation>
    <scope>NUCLEOTIDE SEQUENCE [LARGE SCALE GENOMIC DNA]</scope>
    <source>
        <strain evidence="2">cv. 9930</strain>
    </source>
</reference>
<reference evidence="1 2" key="4">
    <citation type="journal article" date="2011" name="BMC Genomics">
        <title>RNA-Seq improves annotation of protein-coding genes in the cucumber genome.</title>
        <authorList>
            <person name="Li Z."/>
            <person name="Zhang Z."/>
            <person name="Yan P."/>
            <person name="Huang S."/>
            <person name="Fei Z."/>
            <person name="Lin K."/>
        </authorList>
    </citation>
    <scope>NUCLEOTIDE SEQUENCE [LARGE SCALE GENOMIC DNA]</scope>
    <source>
        <strain evidence="2">cv. 9930</strain>
    </source>
</reference>
<sequence length="87" mass="9782">MKRFSWIPSWVTGKNGEKGGGDRNLSALAGELRELPYGSIFLNWREDLWEVTTAAANAWIIPYESHCSNLEVLVCQLGFPPKSKSKK</sequence>
<dbReference type="AlphaFoldDB" id="A0A0A0LXH8"/>
<evidence type="ECO:0000313" key="2">
    <source>
        <dbReference type="Proteomes" id="UP000029981"/>
    </source>
</evidence>
<dbReference type="Proteomes" id="UP000029981">
    <property type="component" value="Chromosome 1"/>
</dbReference>
<evidence type="ECO:0000313" key="1">
    <source>
        <dbReference type="EMBL" id="KGN66540.1"/>
    </source>
</evidence>
<proteinExistence type="predicted"/>
<name>A0A0A0LXH8_CUCSA</name>
<accession>A0A0A0LXH8</accession>
<reference evidence="1 2" key="3">
    <citation type="journal article" date="2010" name="BMC Genomics">
        <title>Transcriptome sequencing and comparative analysis of cucumber flowers with different sex types.</title>
        <authorList>
            <person name="Guo S."/>
            <person name="Zheng Y."/>
            <person name="Joung J.G."/>
            <person name="Liu S."/>
            <person name="Zhang Z."/>
            <person name="Crasta O.R."/>
            <person name="Sobral B.W."/>
            <person name="Xu Y."/>
            <person name="Huang S."/>
            <person name="Fei Z."/>
        </authorList>
    </citation>
    <scope>NUCLEOTIDE SEQUENCE [LARGE SCALE GENOMIC DNA]</scope>
    <source>
        <strain evidence="2">cv. 9930</strain>
    </source>
</reference>
<organism evidence="1 2">
    <name type="scientific">Cucumis sativus</name>
    <name type="common">Cucumber</name>
    <dbReference type="NCBI Taxonomy" id="3659"/>
    <lineage>
        <taxon>Eukaryota</taxon>
        <taxon>Viridiplantae</taxon>
        <taxon>Streptophyta</taxon>
        <taxon>Embryophyta</taxon>
        <taxon>Tracheophyta</taxon>
        <taxon>Spermatophyta</taxon>
        <taxon>Magnoliopsida</taxon>
        <taxon>eudicotyledons</taxon>
        <taxon>Gunneridae</taxon>
        <taxon>Pentapetalae</taxon>
        <taxon>rosids</taxon>
        <taxon>fabids</taxon>
        <taxon>Cucurbitales</taxon>
        <taxon>Cucurbitaceae</taxon>
        <taxon>Benincaseae</taxon>
        <taxon>Cucumis</taxon>
    </lineage>
</organism>
<protein>
    <submittedName>
        <fullName evidence="1">Uncharacterized protein</fullName>
    </submittedName>
</protein>